<dbReference type="WBParaSite" id="ACOC_0000363801-mRNA-1">
    <property type="protein sequence ID" value="ACOC_0000363801-mRNA-1"/>
    <property type="gene ID" value="ACOC_0000363801"/>
</dbReference>
<evidence type="ECO:0000256" key="1">
    <source>
        <dbReference type="ARBA" id="ARBA00006788"/>
    </source>
</evidence>
<dbReference type="AlphaFoldDB" id="A0A0R3PH20"/>
<protein>
    <submittedName>
        <fullName evidence="4">DUF4806 domain-containing protein</fullName>
    </submittedName>
</protein>
<evidence type="ECO:0000256" key="3">
    <source>
        <dbReference type="ARBA" id="ARBA00023054"/>
    </source>
</evidence>
<dbReference type="PANTHER" id="PTHR12394:SF12">
    <property type="entry name" value="LD08195P"/>
    <property type="match status" value="1"/>
</dbReference>
<organism evidence="4">
    <name type="scientific">Angiostrongylus costaricensis</name>
    <name type="common">Nematode worm</name>
    <dbReference type="NCBI Taxonomy" id="334426"/>
    <lineage>
        <taxon>Eukaryota</taxon>
        <taxon>Metazoa</taxon>
        <taxon>Ecdysozoa</taxon>
        <taxon>Nematoda</taxon>
        <taxon>Chromadorea</taxon>
        <taxon>Rhabditida</taxon>
        <taxon>Rhabditina</taxon>
        <taxon>Rhabditomorpha</taxon>
        <taxon>Strongyloidea</taxon>
        <taxon>Metastrongylidae</taxon>
        <taxon>Angiostrongylus</taxon>
    </lineage>
</organism>
<proteinExistence type="inferred from homology"/>
<evidence type="ECO:0000313" key="4">
    <source>
        <dbReference type="WBParaSite" id="ACOC_0000363801-mRNA-1"/>
    </source>
</evidence>
<sequence length="215" mass="24849">LSSFLVDFPVKVVHFPSSRFTSIYCFYFVVYAYGDPRLSIKIDFSNDSFSPSGDSLQSFNPDLNELSYPKLVTLTAEMEQLIQVYNESLVDELAHRDELEYEKEMKNTFISLLLSIQNKRRQFVNERKRKGTKIDPLQLPQYMTASIPYNDHQHMDNNTLASLIKILRAINNDSFTVPTLLTNYILTGNVLILSSSLKQLNNPASLFFQWCVQRL</sequence>
<name>A0A0R3PH20_ANGCS</name>
<dbReference type="GO" id="GO:0005737">
    <property type="term" value="C:cytoplasm"/>
    <property type="evidence" value="ECO:0007669"/>
    <property type="project" value="TreeGrafter"/>
</dbReference>
<dbReference type="InterPro" id="IPR011680">
    <property type="entry name" value="FEZ"/>
</dbReference>
<accession>A0A0R3PH20</accession>
<keyword evidence="3" id="KW-0175">Coiled coil</keyword>
<reference evidence="4" key="1">
    <citation type="submission" date="2017-02" db="UniProtKB">
        <authorList>
            <consortium name="WormBaseParasite"/>
        </authorList>
    </citation>
    <scope>IDENTIFICATION</scope>
</reference>
<dbReference type="GO" id="GO:0030424">
    <property type="term" value="C:axon"/>
    <property type="evidence" value="ECO:0007669"/>
    <property type="project" value="TreeGrafter"/>
</dbReference>
<dbReference type="PANTHER" id="PTHR12394">
    <property type="entry name" value="ZYGIN"/>
    <property type="match status" value="1"/>
</dbReference>
<dbReference type="Pfam" id="PF07763">
    <property type="entry name" value="FEZ"/>
    <property type="match status" value="1"/>
</dbReference>
<evidence type="ECO:0000256" key="2">
    <source>
        <dbReference type="ARBA" id="ARBA00022553"/>
    </source>
</evidence>
<keyword evidence="2" id="KW-0597">Phosphoprotein</keyword>
<comment type="similarity">
    <text evidence="1">Belongs to the zygin family.</text>
</comment>